<dbReference type="RefSeq" id="XP_007867477.1">
    <property type="nucleotide sequence ID" value="XM_007869286.1"/>
</dbReference>
<sequence length="58" mass="5798">MGMGVGTGMGQNLGMAGGMLQQQFSTGDTGFDQGAVSYEMLQSFMQRNVDSAGGGGGS</sequence>
<dbReference type="GeneID" id="19299404"/>
<dbReference type="KEGG" id="gtr:GLOTRDRAFT_111565"/>
<dbReference type="AlphaFoldDB" id="S7Q3W7"/>
<dbReference type="OrthoDB" id="7690434at2759"/>
<reference evidence="1 2" key="1">
    <citation type="journal article" date="2012" name="Science">
        <title>The Paleozoic origin of enzymatic lignin decomposition reconstructed from 31 fungal genomes.</title>
        <authorList>
            <person name="Floudas D."/>
            <person name="Binder M."/>
            <person name="Riley R."/>
            <person name="Barry K."/>
            <person name="Blanchette R.A."/>
            <person name="Henrissat B."/>
            <person name="Martinez A.T."/>
            <person name="Otillar R."/>
            <person name="Spatafora J.W."/>
            <person name="Yadav J.S."/>
            <person name="Aerts A."/>
            <person name="Benoit I."/>
            <person name="Boyd A."/>
            <person name="Carlson A."/>
            <person name="Copeland A."/>
            <person name="Coutinho P.M."/>
            <person name="de Vries R.P."/>
            <person name="Ferreira P."/>
            <person name="Findley K."/>
            <person name="Foster B."/>
            <person name="Gaskell J."/>
            <person name="Glotzer D."/>
            <person name="Gorecki P."/>
            <person name="Heitman J."/>
            <person name="Hesse C."/>
            <person name="Hori C."/>
            <person name="Igarashi K."/>
            <person name="Jurgens J.A."/>
            <person name="Kallen N."/>
            <person name="Kersten P."/>
            <person name="Kohler A."/>
            <person name="Kuees U."/>
            <person name="Kumar T.K.A."/>
            <person name="Kuo A."/>
            <person name="LaButti K."/>
            <person name="Larrondo L.F."/>
            <person name="Lindquist E."/>
            <person name="Ling A."/>
            <person name="Lombard V."/>
            <person name="Lucas S."/>
            <person name="Lundell T."/>
            <person name="Martin R."/>
            <person name="McLaughlin D.J."/>
            <person name="Morgenstern I."/>
            <person name="Morin E."/>
            <person name="Murat C."/>
            <person name="Nagy L.G."/>
            <person name="Nolan M."/>
            <person name="Ohm R.A."/>
            <person name="Patyshakuliyeva A."/>
            <person name="Rokas A."/>
            <person name="Ruiz-Duenas F.J."/>
            <person name="Sabat G."/>
            <person name="Salamov A."/>
            <person name="Samejima M."/>
            <person name="Schmutz J."/>
            <person name="Slot J.C."/>
            <person name="St John F."/>
            <person name="Stenlid J."/>
            <person name="Sun H."/>
            <person name="Sun S."/>
            <person name="Syed K."/>
            <person name="Tsang A."/>
            <person name="Wiebenga A."/>
            <person name="Young D."/>
            <person name="Pisabarro A."/>
            <person name="Eastwood D.C."/>
            <person name="Martin F."/>
            <person name="Cullen D."/>
            <person name="Grigoriev I.V."/>
            <person name="Hibbett D.S."/>
        </authorList>
    </citation>
    <scope>NUCLEOTIDE SEQUENCE [LARGE SCALE GENOMIC DNA]</scope>
    <source>
        <strain evidence="1 2">ATCC 11539</strain>
    </source>
</reference>
<keyword evidence="2" id="KW-1185">Reference proteome</keyword>
<name>S7Q3W7_GLOTA</name>
<dbReference type="Proteomes" id="UP000030669">
    <property type="component" value="Unassembled WGS sequence"/>
</dbReference>
<gene>
    <name evidence="1" type="ORF">GLOTRDRAFT_111565</name>
</gene>
<organism evidence="1 2">
    <name type="scientific">Gloeophyllum trabeum (strain ATCC 11539 / FP-39264 / Madison 617)</name>
    <name type="common">Brown rot fungus</name>
    <dbReference type="NCBI Taxonomy" id="670483"/>
    <lineage>
        <taxon>Eukaryota</taxon>
        <taxon>Fungi</taxon>
        <taxon>Dikarya</taxon>
        <taxon>Basidiomycota</taxon>
        <taxon>Agaricomycotina</taxon>
        <taxon>Agaricomycetes</taxon>
        <taxon>Gloeophyllales</taxon>
        <taxon>Gloeophyllaceae</taxon>
        <taxon>Gloeophyllum</taxon>
    </lineage>
</organism>
<proteinExistence type="predicted"/>
<dbReference type="EMBL" id="KB469304">
    <property type="protein sequence ID" value="EPQ54148.1"/>
    <property type="molecule type" value="Genomic_DNA"/>
</dbReference>
<accession>S7Q3W7</accession>
<evidence type="ECO:0000313" key="1">
    <source>
        <dbReference type="EMBL" id="EPQ54148.1"/>
    </source>
</evidence>
<evidence type="ECO:0000313" key="2">
    <source>
        <dbReference type="Proteomes" id="UP000030669"/>
    </source>
</evidence>
<protein>
    <submittedName>
        <fullName evidence="1">Uncharacterized protein</fullName>
    </submittedName>
</protein>
<dbReference type="HOGENOM" id="CLU_2979287_0_0_1"/>